<feature type="compositionally biased region" description="Basic residues" evidence="2">
    <location>
        <begin position="99"/>
        <end position="120"/>
    </location>
</feature>
<dbReference type="RefSeq" id="WP_167917581.1">
    <property type="nucleotide sequence ID" value="NZ_JAAVJS010000008.1"/>
</dbReference>
<dbReference type="PANTHER" id="PTHR47814">
    <property type="entry name" value="PEPTIDYL-TRNA HYDROLASE ARFB"/>
    <property type="match status" value="1"/>
</dbReference>
<reference evidence="4 5" key="1">
    <citation type="submission" date="2020-03" db="EMBL/GenBank/DDBJ databases">
        <title>Tamlana sp. nov, isolated from XXX.</title>
        <authorList>
            <person name="Cao W.R."/>
        </authorList>
    </citation>
    <scope>NUCLEOTIDE SEQUENCE [LARGE SCALE GENOMIC DNA]</scope>
    <source>
        <strain evidence="4 5">HST1-43</strain>
    </source>
</reference>
<protein>
    <submittedName>
        <fullName evidence="4">Aminoacyl-tRNA hydrolase</fullName>
        <ecNumber evidence="4">3.1.1.29</ecNumber>
    </submittedName>
</protein>
<evidence type="ECO:0000313" key="4">
    <source>
        <dbReference type="EMBL" id="NJX15337.1"/>
    </source>
</evidence>
<name>A0ABX1DDB5_9FLAO</name>
<feature type="region of interest" description="Disordered" evidence="2">
    <location>
        <begin position="97"/>
        <end position="135"/>
    </location>
</feature>
<proteinExistence type="inferred from homology"/>
<gene>
    <name evidence="4" type="primary">arfB</name>
    <name evidence="4" type="ORF">HC176_07525</name>
</gene>
<dbReference type="PANTHER" id="PTHR47814:SF1">
    <property type="entry name" value="PEPTIDYL-TRNA HYDROLASE ARFB"/>
    <property type="match status" value="1"/>
</dbReference>
<feature type="compositionally biased region" description="Basic and acidic residues" evidence="2">
    <location>
        <begin position="121"/>
        <end position="135"/>
    </location>
</feature>
<dbReference type="GO" id="GO:0004045">
    <property type="term" value="F:peptidyl-tRNA hydrolase activity"/>
    <property type="evidence" value="ECO:0007669"/>
    <property type="project" value="UniProtKB-EC"/>
</dbReference>
<dbReference type="SUPFAM" id="SSF75620">
    <property type="entry name" value="Release factor"/>
    <property type="match status" value="1"/>
</dbReference>
<dbReference type="Proteomes" id="UP000760545">
    <property type="component" value="Unassembled WGS sequence"/>
</dbReference>
<evidence type="ECO:0000313" key="5">
    <source>
        <dbReference type="Proteomes" id="UP000760545"/>
    </source>
</evidence>
<evidence type="ECO:0000256" key="2">
    <source>
        <dbReference type="SAM" id="MobiDB-lite"/>
    </source>
</evidence>
<dbReference type="PROSITE" id="PS00745">
    <property type="entry name" value="RF_PROK_I"/>
    <property type="match status" value="1"/>
</dbReference>
<dbReference type="EC" id="3.1.1.29" evidence="4"/>
<keyword evidence="4" id="KW-0378">Hydrolase</keyword>
<comment type="similarity">
    <text evidence="1">Belongs to the prokaryotic/mitochondrial release factor family.</text>
</comment>
<dbReference type="InterPro" id="IPR000352">
    <property type="entry name" value="Pep_chain_release_fac_I"/>
</dbReference>
<sequence length="135" mass="15238">MIDSEALINELTFKAVRSSGSGGQHVNKTSTKVELAFSIKDSLVLKDTQKERLLSKLGHRLTKEGVLILQCGESRSQHQNKNLVIARFLNLIKSNLVKPKPRKPTKIPKSAIRKRLKSKRTQSEKKANRKKPDID</sequence>
<dbReference type="InterPro" id="IPR045853">
    <property type="entry name" value="Pep_chain_release_fac_I_sf"/>
</dbReference>
<accession>A0ABX1DDB5</accession>
<dbReference type="Pfam" id="PF00472">
    <property type="entry name" value="RF-1"/>
    <property type="match status" value="1"/>
</dbReference>
<dbReference type="EMBL" id="JAAVJS010000008">
    <property type="protein sequence ID" value="NJX15337.1"/>
    <property type="molecule type" value="Genomic_DNA"/>
</dbReference>
<evidence type="ECO:0000259" key="3">
    <source>
        <dbReference type="PROSITE" id="PS00745"/>
    </source>
</evidence>
<comment type="caution">
    <text evidence="4">The sequence shown here is derived from an EMBL/GenBank/DDBJ whole genome shotgun (WGS) entry which is preliminary data.</text>
</comment>
<organism evidence="4 5">
    <name type="scientific">Tamlana crocina</name>
    <dbReference type="NCBI Taxonomy" id="393006"/>
    <lineage>
        <taxon>Bacteria</taxon>
        <taxon>Pseudomonadati</taxon>
        <taxon>Bacteroidota</taxon>
        <taxon>Flavobacteriia</taxon>
        <taxon>Flavobacteriales</taxon>
        <taxon>Flavobacteriaceae</taxon>
        <taxon>Tamlana</taxon>
    </lineage>
</organism>
<dbReference type="NCBIfam" id="NF006718">
    <property type="entry name" value="PRK09256.1"/>
    <property type="match status" value="1"/>
</dbReference>
<evidence type="ECO:0000256" key="1">
    <source>
        <dbReference type="ARBA" id="ARBA00010835"/>
    </source>
</evidence>
<dbReference type="Gene3D" id="3.30.160.20">
    <property type="match status" value="1"/>
</dbReference>
<keyword evidence="5" id="KW-1185">Reference proteome</keyword>
<feature type="domain" description="Prokaryotic-type class I peptide chain release factors" evidence="3">
    <location>
        <begin position="17"/>
        <end position="33"/>
    </location>
</feature>